<reference evidence="1 2" key="1">
    <citation type="submission" date="2020-03" db="EMBL/GenBank/DDBJ databases">
        <title>The genome sequence of Microvirga sp. c23x22.</title>
        <authorList>
            <person name="Zhang X."/>
        </authorList>
    </citation>
    <scope>NUCLEOTIDE SEQUENCE [LARGE SCALE GENOMIC DNA]</scope>
    <source>
        <strain evidence="2">c23x22</strain>
    </source>
</reference>
<dbReference type="RefSeq" id="WP_167674038.1">
    <property type="nucleotide sequence ID" value="NZ_JAATJS010000006.1"/>
</dbReference>
<gene>
    <name evidence="1" type="ORF">HB375_16125</name>
</gene>
<sequence>MAQISKDISRSHKASLVSPRTIGWLSLARGTVELLAARKLARWFGMERNETLIRAFGASRIAAGIGLLARDDPTPWMRVRLVGDALDLAVLGRALMDRNAERDRVAIAFYAVAGITLGDALRLRKLRRGGYHRHNIPKWATLRERPNM</sequence>
<protein>
    <recommendedName>
        <fullName evidence="3">Cyclase dehydrase</fullName>
    </recommendedName>
</protein>
<accession>A0ABX0VGG6</accession>
<organism evidence="1 2">
    <name type="scientific">Microvirga terricola</name>
    <dbReference type="NCBI Taxonomy" id="2719797"/>
    <lineage>
        <taxon>Bacteria</taxon>
        <taxon>Pseudomonadati</taxon>
        <taxon>Pseudomonadota</taxon>
        <taxon>Alphaproteobacteria</taxon>
        <taxon>Hyphomicrobiales</taxon>
        <taxon>Methylobacteriaceae</taxon>
        <taxon>Microvirga</taxon>
    </lineage>
</organism>
<evidence type="ECO:0008006" key="3">
    <source>
        <dbReference type="Google" id="ProtNLM"/>
    </source>
</evidence>
<comment type="caution">
    <text evidence="1">The sequence shown here is derived from an EMBL/GenBank/DDBJ whole genome shotgun (WGS) entry which is preliminary data.</text>
</comment>
<dbReference type="EMBL" id="JAATJS010000006">
    <property type="protein sequence ID" value="NIX78125.1"/>
    <property type="molecule type" value="Genomic_DNA"/>
</dbReference>
<dbReference type="Proteomes" id="UP000707352">
    <property type="component" value="Unassembled WGS sequence"/>
</dbReference>
<evidence type="ECO:0000313" key="1">
    <source>
        <dbReference type="EMBL" id="NIX78125.1"/>
    </source>
</evidence>
<name>A0ABX0VGG6_9HYPH</name>
<evidence type="ECO:0000313" key="2">
    <source>
        <dbReference type="Proteomes" id="UP000707352"/>
    </source>
</evidence>
<keyword evidence="2" id="KW-1185">Reference proteome</keyword>
<proteinExistence type="predicted"/>